<protein>
    <submittedName>
        <fullName evidence="1">Uncharacterized protein</fullName>
    </submittedName>
</protein>
<evidence type="ECO:0000313" key="2">
    <source>
        <dbReference type="Proteomes" id="UP001497535"/>
    </source>
</evidence>
<accession>A0ACB0YQ90</accession>
<keyword evidence="2" id="KW-1185">Reference proteome</keyword>
<dbReference type="Proteomes" id="UP001497535">
    <property type="component" value="Unassembled WGS sequence"/>
</dbReference>
<evidence type="ECO:0000313" key="1">
    <source>
        <dbReference type="EMBL" id="CAK5057348.1"/>
    </source>
</evidence>
<reference evidence="1" key="1">
    <citation type="submission" date="2023-11" db="EMBL/GenBank/DDBJ databases">
        <authorList>
            <person name="Poullet M."/>
        </authorList>
    </citation>
    <scope>NUCLEOTIDE SEQUENCE</scope>
    <source>
        <strain evidence="1">E1834</strain>
    </source>
</reference>
<gene>
    <name evidence="1" type="ORF">MENTE1834_LOCUS15177</name>
</gene>
<dbReference type="EMBL" id="CAVMJV010000016">
    <property type="protein sequence ID" value="CAK5057348.1"/>
    <property type="molecule type" value="Genomic_DNA"/>
</dbReference>
<organism evidence="1 2">
    <name type="scientific">Meloidogyne enterolobii</name>
    <name type="common">Root-knot nematode worm</name>
    <name type="synonym">Meloidogyne mayaguensis</name>
    <dbReference type="NCBI Taxonomy" id="390850"/>
    <lineage>
        <taxon>Eukaryota</taxon>
        <taxon>Metazoa</taxon>
        <taxon>Ecdysozoa</taxon>
        <taxon>Nematoda</taxon>
        <taxon>Chromadorea</taxon>
        <taxon>Rhabditida</taxon>
        <taxon>Tylenchina</taxon>
        <taxon>Tylenchomorpha</taxon>
        <taxon>Tylenchoidea</taxon>
        <taxon>Meloidogynidae</taxon>
        <taxon>Meloidogyninae</taxon>
        <taxon>Meloidogyne</taxon>
    </lineage>
</organism>
<comment type="caution">
    <text evidence="1">The sequence shown here is derived from an EMBL/GenBank/DDBJ whole genome shotgun (WGS) entry which is preliminary data.</text>
</comment>
<proteinExistence type="predicted"/>
<name>A0ACB0YQ90_MELEN</name>
<sequence length="220" mass="25501">MLGEAKKFLESFPSDFHSVEVEKYSLLAKTKLQNIWTMLAKSEQTVRNELNGLLDGQVTPIIEPAKTEQLCLDRYSDSAIEDKLMGNGKDDELLNQKKKIAEPMKELLKSEADYIEDMRRCIDIYLFAYKTAGSMCPLSIRGKEREIFGNIEELYQFHSKIFLSELHSYEQNPEDVGYCFIAWMEKLKELYADYCLNKEENNFLICLPEAATMFSVGWKN</sequence>